<protein>
    <submittedName>
        <fullName evidence="2">Oxidoreductase</fullName>
    </submittedName>
</protein>
<dbReference type="RefSeq" id="WP_203705012.1">
    <property type="nucleotide sequence ID" value="NZ_BAAALU010000002.1"/>
</dbReference>
<dbReference type="EMBL" id="BONC01000033">
    <property type="protein sequence ID" value="GIF58455.1"/>
    <property type="molecule type" value="Genomic_DNA"/>
</dbReference>
<organism evidence="2 3">
    <name type="scientific">Asanoa iriomotensis</name>
    <dbReference type="NCBI Taxonomy" id="234613"/>
    <lineage>
        <taxon>Bacteria</taxon>
        <taxon>Bacillati</taxon>
        <taxon>Actinomycetota</taxon>
        <taxon>Actinomycetes</taxon>
        <taxon>Micromonosporales</taxon>
        <taxon>Micromonosporaceae</taxon>
        <taxon>Asanoa</taxon>
    </lineage>
</organism>
<dbReference type="PANTHER" id="PTHR42686">
    <property type="entry name" value="GH17980P-RELATED"/>
    <property type="match status" value="1"/>
</dbReference>
<proteinExistence type="predicted"/>
<dbReference type="InterPro" id="IPR036812">
    <property type="entry name" value="NAD(P)_OxRdtase_dom_sf"/>
</dbReference>
<reference evidence="2 3" key="1">
    <citation type="submission" date="2021-01" db="EMBL/GenBank/DDBJ databases">
        <title>Whole genome shotgun sequence of Asanoa iriomotensis NBRC 100142.</title>
        <authorList>
            <person name="Komaki H."/>
            <person name="Tamura T."/>
        </authorList>
    </citation>
    <scope>NUCLEOTIDE SEQUENCE [LARGE SCALE GENOMIC DNA]</scope>
    <source>
        <strain evidence="2 3">NBRC 100142</strain>
    </source>
</reference>
<comment type="caution">
    <text evidence="2">The sequence shown here is derived from an EMBL/GenBank/DDBJ whole genome shotgun (WGS) entry which is preliminary data.</text>
</comment>
<dbReference type="InterPro" id="IPR044477">
    <property type="entry name" value="FDH-like"/>
</dbReference>
<keyword evidence="3" id="KW-1185">Reference proteome</keyword>
<evidence type="ECO:0000259" key="1">
    <source>
        <dbReference type="Pfam" id="PF00248"/>
    </source>
</evidence>
<dbReference type="SUPFAM" id="SSF51430">
    <property type="entry name" value="NAD(P)-linked oxidoreductase"/>
    <property type="match status" value="1"/>
</dbReference>
<dbReference type="CDD" id="cd19162">
    <property type="entry name" value="AKR_FDH"/>
    <property type="match status" value="1"/>
</dbReference>
<evidence type="ECO:0000313" key="2">
    <source>
        <dbReference type="EMBL" id="GIF58455.1"/>
    </source>
</evidence>
<gene>
    <name evidence="2" type="ORF">Air01nite_45500</name>
</gene>
<dbReference type="Proteomes" id="UP000624325">
    <property type="component" value="Unassembled WGS sequence"/>
</dbReference>
<dbReference type="InterPro" id="IPR023210">
    <property type="entry name" value="NADP_OxRdtase_dom"/>
</dbReference>
<sequence length="317" mass="33069">MTTATLALGCAQLGNLFRAIDDERAASIVDAAWDAGIRYFDTAPHYGLGLSERRLGAALAGRPRAEFTVSTKVGRMLEPVPGGGDGLDDAGFVVPATHRRVWDFSRDGVRRCLDESLARLGLDRVDLVLLHDPEHSPDQALAEGFPALRELKDEGAVGAIGIGSMDPAVLARFVAECEPDEIVLAGRYTLLEQPALDAVLPACAAAGTVVHNAGIFNSGLLAVDRPHAGLPYEYGPAPAALVARAGAIADVCTEHGTTLPAAALAFAGMHPLVRSVIVGADSPEQVHRNAALFATPPPPELWPALVGAGLLDPRAVP</sequence>
<evidence type="ECO:0000313" key="3">
    <source>
        <dbReference type="Proteomes" id="UP000624325"/>
    </source>
</evidence>
<dbReference type="Pfam" id="PF00248">
    <property type="entry name" value="Aldo_ket_red"/>
    <property type="match status" value="1"/>
</dbReference>
<dbReference type="PANTHER" id="PTHR42686:SF1">
    <property type="entry name" value="GH17980P-RELATED"/>
    <property type="match status" value="1"/>
</dbReference>
<name>A0ABQ4C6Q9_9ACTN</name>
<feature type="domain" description="NADP-dependent oxidoreductase" evidence="1">
    <location>
        <begin position="6"/>
        <end position="298"/>
    </location>
</feature>
<dbReference type="Gene3D" id="3.20.20.100">
    <property type="entry name" value="NADP-dependent oxidoreductase domain"/>
    <property type="match status" value="1"/>
</dbReference>
<accession>A0ABQ4C6Q9</accession>
<dbReference type="InterPro" id="IPR020471">
    <property type="entry name" value="AKR"/>
</dbReference>